<keyword evidence="5" id="KW-1185">Reference proteome</keyword>
<keyword evidence="1 2" id="KW-0732">Signal</keyword>
<accession>A0ABT8CRE4</accession>
<evidence type="ECO:0000313" key="4">
    <source>
        <dbReference type="EMBL" id="MDN3705775.1"/>
    </source>
</evidence>
<feature type="domain" description="Fibronectin type-III" evidence="3">
    <location>
        <begin position="239"/>
        <end position="338"/>
    </location>
</feature>
<dbReference type="Proteomes" id="UP001242368">
    <property type="component" value="Unassembled WGS sequence"/>
</dbReference>
<protein>
    <submittedName>
        <fullName evidence="4">T9SS type A sorting domain-containing protein</fullName>
    </submittedName>
</protein>
<evidence type="ECO:0000259" key="3">
    <source>
        <dbReference type="PROSITE" id="PS50853"/>
    </source>
</evidence>
<dbReference type="EMBL" id="JAUFQU010000001">
    <property type="protein sequence ID" value="MDN3705775.1"/>
    <property type="molecule type" value="Genomic_DNA"/>
</dbReference>
<name>A0ABT8CRE4_9FLAO</name>
<dbReference type="InterPro" id="IPR026444">
    <property type="entry name" value="Secre_tail"/>
</dbReference>
<organism evidence="4 5">
    <name type="scientific">Paenimyroides ceti</name>
    <dbReference type="NCBI Taxonomy" id="395087"/>
    <lineage>
        <taxon>Bacteria</taxon>
        <taxon>Pseudomonadati</taxon>
        <taxon>Bacteroidota</taxon>
        <taxon>Flavobacteriia</taxon>
        <taxon>Flavobacteriales</taxon>
        <taxon>Flavobacteriaceae</taxon>
        <taxon>Paenimyroides</taxon>
    </lineage>
</organism>
<dbReference type="PROSITE" id="PS50853">
    <property type="entry name" value="FN3"/>
    <property type="match status" value="1"/>
</dbReference>
<evidence type="ECO:0000256" key="1">
    <source>
        <dbReference type="ARBA" id="ARBA00022729"/>
    </source>
</evidence>
<evidence type="ECO:0000313" key="5">
    <source>
        <dbReference type="Proteomes" id="UP001242368"/>
    </source>
</evidence>
<dbReference type="RefSeq" id="WP_290361925.1">
    <property type="nucleotide sequence ID" value="NZ_JAUFQU010000001.1"/>
</dbReference>
<reference evidence="5" key="1">
    <citation type="journal article" date="2019" name="Int. J. Syst. Evol. Microbiol.">
        <title>The Global Catalogue of Microorganisms (GCM) 10K type strain sequencing project: providing services to taxonomists for standard genome sequencing and annotation.</title>
        <authorList>
            <consortium name="The Broad Institute Genomics Platform"/>
            <consortium name="The Broad Institute Genome Sequencing Center for Infectious Disease"/>
            <person name="Wu L."/>
            <person name="Ma J."/>
        </authorList>
    </citation>
    <scope>NUCLEOTIDE SEQUENCE [LARGE SCALE GENOMIC DNA]</scope>
    <source>
        <strain evidence="5">CECT 7184</strain>
    </source>
</reference>
<dbReference type="Pfam" id="PF18962">
    <property type="entry name" value="Por_Secre_tail"/>
    <property type="match status" value="1"/>
</dbReference>
<feature type="chain" id="PRO_5046155860" evidence="2">
    <location>
        <begin position="23"/>
        <end position="891"/>
    </location>
</feature>
<evidence type="ECO:0000256" key="2">
    <source>
        <dbReference type="SAM" id="SignalP"/>
    </source>
</evidence>
<sequence length="891" mass="95797">MNKNILLALTVSMLLLFRVSYAQPYQTVTIDGFNHDVIANGVGTAFSTKTADVDGNNFCFKSVDWKLTTDSAPQTLGFPVNGNIISEATSGLSYQLQNYAVNNAIRLIATENTITSLVMGSVKAQKLFILATSGGGSAELDCVITFQDNTTESILTNPIPDWYSGTNPPPAYIGFGRLQRLTNDVEDSSVNPRLYQIKLSISVPNQLKEIKSIQFTRNNNSVGVINIFAVSAELLGTCPGSQLVTFDAITGNTATATLTEPAIVPANGYNYEIRTSGLPGSGNVGLITSGDIPAVNTTVNLTGLPSSLTLQFYIRSNCSTTDQGVWSGPFVFTMACDTIGAFMENFDSTPVGTLMNPTIPHCWSFIDTGVGYGYVSLANPASIPNSFSIYNSSDVSGNYILISPKTDNLGNGAYRVKFKAKSSWGTSVLIFGKMTSNTDAGSFTAIGLPITLSAAYTEHIIDMPLTSDDYFAFKHGLGGTYRGIHIDDVVFEPIPLCQMADPVIDADQIVCTETPVNNITVATTSDAVIKWYASATGSEEITTIATSGMYYVQTTNAQGCISERVPVNISVIVPVLPSFQEQQFFCNSATVANLSAIPTSGLNIKWYATADNETALPANHILQDGNIYYVSQGISGCESERGAVTIHITPQTGPVISPFAFCGPATVADLQLTAMEGIVLKWYDSVTSTVELSQNTPLSTATYYAVRVENSCVSERVAVDVTISDIPASPTGSLDQSFTVNTLEEATIADLVMDQANIFWFTTYEDALNNNNRLPVTTPLVSGQNYYGITVGTTGCLSQPTTVLVNITLGTDNFDKTQLVCYPNPTTDILNIRYKQAIDAVTVYNSVGQKVMTKTFDSNQIQLDMNGFSAGNYLIELHSKNQIQIIKVIKK</sequence>
<dbReference type="InterPro" id="IPR003961">
    <property type="entry name" value="FN3_dom"/>
</dbReference>
<comment type="caution">
    <text evidence="4">The sequence shown here is derived from an EMBL/GenBank/DDBJ whole genome shotgun (WGS) entry which is preliminary data.</text>
</comment>
<gene>
    <name evidence="4" type="ORF">QW060_01385</name>
</gene>
<dbReference type="NCBIfam" id="TIGR04183">
    <property type="entry name" value="Por_Secre_tail"/>
    <property type="match status" value="1"/>
</dbReference>
<dbReference type="InterPro" id="IPR044023">
    <property type="entry name" value="Ig_7"/>
</dbReference>
<proteinExistence type="predicted"/>
<feature type="signal peptide" evidence="2">
    <location>
        <begin position="1"/>
        <end position="22"/>
    </location>
</feature>
<dbReference type="Pfam" id="PF19081">
    <property type="entry name" value="Ig_7"/>
    <property type="match status" value="2"/>
</dbReference>